<organism evidence="2 3">
    <name type="scientific">Campylobacter ureolyticus</name>
    <dbReference type="NCBI Taxonomy" id="827"/>
    <lineage>
        <taxon>Bacteria</taxon>
        <taxon>Pseudomonadati</taxon>
        <taxon>Campylobacterota</taxon>
        <taxon>Epsilonproteobacteria</taxon>
        <taxon>Campylobacterales</taxon>
        <taxon>Campylobacteraceae</taxon>
        <taxon>Campylobacter</taxon>
    </lineage>
</organism>
<evidence type="ECO:0000259" key="1">
    <source>
        <dbReference type="Pfam" id="PF10546"/>
    </source>
</evidence>
<accession>A0A9Q4KJJ9</accession>
<dbReference type="AlphaFoldDB" id="A0A9Q4KJJ9"/>
<evidence type="ECO:0000313" key="2">
    <source>
        <dbReference type="EMBL" id="MCZ6159135.1"/>
    </source>
</evidence>
<comment type="caution">
    <text evidence="2">The sequence shown here is derived from an EMBL/GenBank/DDBJ whole genome shotgun (WGS) entry which is preliminary data.</text>
</comment>
<dbReference type="RefSeq" id="WP_269484259.1">
    <property type="nucleotide sequence ID" value="NZ_JAPXGO010000001.1"/>
</dbReference>
<dbReference type="Pfam" id="PF10546">
    <property type="entry name" value="P63C"/>
    <property type="match status" value="1"/>
</dbReference>
<protein>
    <submittedName>
        <fullName evidence="2">P63C domain-containing protein</fullName>
    </submittedName>
</protein>
<dbReference type="Proteomes" id="UP001075225">
    <property type="component" value="Unassembled WGS sequence"/>
</dbReference>
<proteinExistence type="predicted"/>
<feature type="domain" description="Bacteriophage Mx8 p63 C-terminal" evidence="1">
    <location>
        <begin position="159"/>
        <end position="246"/>
    </location>
</feature>
<name>A0A9Q4KJJ9_9BACT</name>
<gene>
    <name evidence="2" type="ORF">O6B32_01340</name>
</gene>
<sequence>MSDENIIRSLADGVLNLGDTKIDVAVLEDGTRIITHSGVFRALGREPRGNARLDQIPAFMDAKNLQSLINSDLQSLIGRVEYLDKKGKVKEGYNADILPLVADLYLKARDEGVLTLSQQSTAKKAEILIRSLARLGITALVDEATGYQYEREKDELQKILKAYISDELLKWQKRFPDEFYKEIFRLNDWDFTVKGIQKRPGVIGLWTNRLIYNELPSGVLEELKTTTPKNARYHQKLTKDIGQPNLTAQIYKVIGIMQSSENMKDMWERFNKIKSRNETQSIEFDEKGRLKD</sequence>
<reference evidence="2" key="1">
    <citation type="submission" date="2022-12" db="EMBL/GenBank/DDBJ databases">
        <title>Species Delineation and Comparative Genomics within the Campylobacter ureolyticus Complex.</title>
        <authorList>
            <person name="Maki J."/>
            <person name="Howard M."/>
            <person name="Connelly S."/>
            <person name="Hardy D.J."/>
            <person name="Cameron A."/>
        </authorList>
    </citation>
    <scope>NUCLEOTIDE SEQUENCE</scope>
    <source>
        <strain evidence="2">URMC_787</strain>
    </source>
</reference>
<dbReference type="InterPro" id="IPR018874">
    <property type="entry name" value="Phage_Mx8_p63_C"/>
</dbReference>
<dbReference type="EMBL" id="JAPXGO010000001">
    <property type="protein sequence ID" value="MCZ6159135.1"/>
    <property type="molecule type" value="Genomic_DNA"/>
</dbReference>
<evidence type="ECO:0000313" key="3">
    <source>
        <dbReference type="Proteomes" id="UP001075225"/>
    </source>
</evidence>